<keyword evidence="9" id="KW-0482">Metalloprotease</keyword>
<dbReference type="PANTHER" id="PTHR34448:SF3">
    <property type="entry name" value="AMINOPEPTIDASE AMPS"/>
    <property type="match status" value="1"/>
</dbReference>
<dbReference type="AlphaFoldDB" id="A0A4Q9WQX2"/>
<evidence type="ECO:0000256" key="2">
    <source>
        <dbReference type="ARBA" id="ARBA00001946"/>
    </source>
</evidence>
<dbReference type="InterPro" id="IPR052170">
    <property type="entry name" value="M29_Exopeptidase"/>
</dbReference>
<keyword evidence="5 10" id="KW-0031">Aminopeptidase</keyword>
<evidence type="ECO:0000256" key="6">
    <source>
        <dbReference type="ARBA" id="ARBA00022670"/>
    </source>
</evidence>
<evidence type="ECO:0000256" key="4">
    <source>
        <dbReference type="ARBA" id="ARBA00008236"/>
    </source>
</evidence>
<evidence type="ECO:0000256" key="1">
    <source>
        <dbReference type="ARBA" id="ARBA00001941"/>
    </source>
</evidence>
<comment type="similarity">
    <text evidence="4">Belongs to the peptidase M29 family.</text>
</comment>
<dbReference type="SUPFAM" id="SSF144052">
    <property type="entry name" value="Thermophilic metalloprotease-like"/>
    <property type="match status" value="1"/>
</dbReference>
<sequence length="415" mass="46503">MANQDYQDKLKQYAELLVKVGMNVQQNQPVFIRTSVETIELTRLIVEVAYKEGASDVRVVYTDPILERLKYENEAVDYFENHAVKAYDVEERMDYARRGAANLALISGDPDLLNGIDAEKLKASQFNYGQAFKGYMEGSQKNAFPWVVAAFPSKAWAKRVYPNLPEEEAYSQFIDEVFEIVRVDGNDPITNWEQHVKSLSVHANKLQEKNYKALHYMSEGTDLTVGLPKGHIWEDATSYVNGNQQPFIANIPTEEVFTAPDRNHVDGYVTNKLPLSYNGNIIDGFTLTFKNGEIIDVKAEKGEEVLKDLISTDEGSKRLGEVALVPDDSPISNRNTIFYNTLFDENASCHLAIGSAYGFNIKGGTEMSTEEKIASGLNDSNVHVDFMIGSSDLTIYGILQDGSKELVFENGNWAQ</sequence>
<keyword evidence="8" id="KW-0378">Hydrolase</keyword>
<evidence type="ECO:0000256" key="5">
    <source>
        <dbReference type="ARBA" id="ARBA00022438"/>
    </source>
</evidence>
<dbReference type="InterPro" id="IPR000787">
    <property type="entry name" value="Peptidase_M29"/>
</dbReference>
<evidence type="ECO:0000313" key="11">
    <source>
        <dbReference type="Proteomes" id="UP000665944"/>
    </source>
</evidence>
<proteinExistence type="inferred from homology"/>
<dbReference type="GO" id="GO:0006508">
    <property type="term" value="P:proteolysis"/>
    <property type="evidence" value="ECO:0007669"/>
    <property type="project" value="UniProtKB-KW"/>
</dbReference>
<comment type="cofactor">
    <cofactor evidence="3">
        <name>Zn(2+)</name>
        <dbReference type="ChEBI" id="CHEBI:29105"/>
    </cofactor>
</comment>
<evidence type="ECO:0000256" key="8">
    <source>
        <dbReference type="ARBA" id="ARBA00022801"/>
    </source>
</evidence>
<dbReference type="GO" id="GO:0004177">
    <property type="term" value="F:aminopeptidase activity"/>
    <property type="evidence" value="ECO:0007669"/>
    <property type="project" value="UniProtKB-KW"/>
</dbReference>
<reference evidence="10 11" key="1">
    <citation type="submission" date="2022-06" db="EMBL/GenBank/DDBJ databases">
        <title>Staphylococcus hominis ShoR14 genome sequence.</title>
        <authorList>
            <person name="Yeo C.C."/>
            <person name="Chew C.H."/>
            <person name="Che Hamzah A.M."/>
            <person name="Al-Trad E.I."/>
        </authorList>
    </citation>
    <scope>NUCLEOTIDE SEQUENCE [LARGE SCALE GENOMIC DNA]</scope>
    <source>
        <strain evidence="10 11">ShoR14</strain>
    </source>
</reference>
<evidence type="ECO:0000256" key="7">
    <source>
        <dbReference type="ARBA" id="ARBA00022723"/>
    </source>
</evidence>
<accession>A0A4Q9WQX2</accession>
<comment type="cofactor">
    <cofactor evidence="1">
        <name>Co(2+)</name>
        <dbReference type="ChEBI" id="CHEBI:48828"/>
    </cofactor>
</comment>
<dbReference type="Gene3D" id="3.40.1830.10">
    <property type="entry name" value="Thermophilic metalloprotease (M29)"/>
    <property type="match status" value="1"/>
</dbReference>
<protein>
    <submittedName>
        <fullName evidence="10">Aminopeptidase</fullName>
    </submittedName>
</protein>
<dbReference type="Pfam" id="PF02073">
    <property type="entry name" value="Peptidase_M29"/>
    <property type="match status" value="1"/>
</dbReference>
<dbReference type="GO" id="GO:0008237">
    <property type="term" value="F:metallopeptidase activity"/>
    <property type="evidence" value="ECO:0007669"/>
    <property type="project" value="UniProtKB-KW"/>
</dbReference>
<dbReference type="PRINTS" id="PR00919">
    <property type="entry name" value="THERMOPTASE"/>
</dbReference>
<comment type="caution">
    <text evidence="10">The sequence shown here is derived from an EMBL/GenBank/DDBJ whole genome shotgun (WGS) entry which is preliminary data.</text>
</comment>
<keyword evidence="11" id="KW-1185">Reference proteome</keyword>
<dbReference type="Proteomes" id="UP000665944">
    <property type="component" value="Unassembled WGS sequence"/>
</dbReference>
<dbReference type="PANTHER" id="PTHR34448">
    <property type="entry name" value="AMINOPEPTIDASE"/>
    <property type="match status" value="1"/>
</dbReference>
<dbReference type="RefSeq" id="WP_017175225.1">
    <property type="nucleotide sequence ID" value="NZ_CABMJU010000062.1"/>
</dbReference>
<dbReference type="InterPro" id="IPR035097">
    <property type="entry name" value="M29_N-terminal"/>
</dbReference>
<evidence type="ECO:0000313" key="10">
    <source>
        <dbReference type="EMBL" id="MCM5672509.1"/>
    </source>
</evidence>
<dbReference type="EMBL" id="JAGHKT020000007">
    <property type="protein sequence ID" value="MCM5672509.1"/>
    <property type="molecule type" value="Genomic_DNA"/>
</dbReference>
<name>A0A4Q9WQX2_STAHO</name>
<organism evidence="10 11">
    <name type="scientific">Staphylococcus hominis</name>
    <dbReference type="NCBI Taxonomy" id="1290"/>
    <lineage>
        <taxon>Bacteria</taxon>
        <taxon>Bacillati</taxon>
        <taxon>Bacillota</taxon>
        <taxon>Bacilli</taxon>
        <taxon>Bacillales</taxon>
        <taxon>Staphylococcaceae</taxon>
        <taxon>Staphylococcus</taxon>
    </lineage>
</organism>
<keyword evidence="6" id="KW-0645">Protease</keyword>
<gene>
    <name evidence="10" type="ORF">J7T32_006950</name>
</gene>
<dbReference type="GO" id="GO:0046872">
    <property type="term" value="F:metal ion binding"/>
    <property type="evidence" value="ECO:0007669"/>
    <property type="project" value="UniProtKB-KW"/>
</dbReference>
<comment type="cofactor">
    <cofactor evidence="2">
        <name>Mg(2+)</name>
        <dbReference type="ChEBI" id="CHEBI:18420"/>
    </cofactor>
</comment>
<evidence type="ECO:0000256" key="3">
    <source>
        <dbReference type="ARBA" id="ARBA00001947"/>
    </source>
</evidence>
<keyword evidence="7" id="KW-0479">Metal-binding</keyword>
<evidence type="ECO:0000256" key="9">
    <source>
        <dbReference type="ARBA" id="ARBA00023049"/>
    </source>
</evidence>